<reference evidence="2" key="1">
    <citation type="submission" date="2017-02" db="UniProtKB">
        <authorList>
            <consortium name="WormBaseParasite"/>
        </authorList>
    </citation>
    <scope>IDENTIFICATION</scope>
</reference>
<sequence>MRTNERSLHGNHYAPTFALFLAGESCSGRMSNSRSFSSSLSTRSSNSPSRFVFGAKRKVLTKSPSAFSANGLLYTHTNGTNLFISVNRAFITNRCLFISLPSALTQCLSDPAGSCGLKDGPYCRVKTRQKYMGKGEKGVP</sequence>
<keyword evidence="1" id="KW-1185">Reference proteome</keyword>
<proteinExistence type="predicted"/>
<evidence type="ECO:0000313" key="1">
    <source>
        <dbReference type="Proteomes" id="UP000036681"/>
    </source>
</evidence>
<organism evidence="1 2">
    <name type="scientific">Ascaris lumbricoides</name>
    <name type="common">Giant roundworm</name>
    <dbReference type="NCBI Taxonomy" id="6252"/>
    <lineage>
        <taxon>Eukaryota</taxon>
        <taxon>Metazoa</taxon>
        <taxon>Ecdysozoa</taxon>
        <taxon>Nematoda</taxon>
        <taxon>Chromadorea</taxon>
        <taxon>Rhabditida</taxon>
        <taxon>Spirurina</taxon>
        <taxon>Ascaridomorpha</taxon>
        <taxon>Ascaridoidea</taxon>
        <taxon>Ascarididae</taxon>
        <taxon>Ascaris</taxon>
    </lineage>
</organism>
<dbReference type="AlphaFoldDB" id="A0A0M3I5D5"/>
<name>A0A0M3I5D5_ASCLU</name>
<accession>A0A0M3I5D5</accession>
<dbReference type="Proteomes" id="UP000036681">
    <property type="component" value="Unplaced"/>
</dbReference>
<protein>
    <submittedName>
        <fullName evidence="2">Secreted protein</fullName>
    </submittedName>
</protein>
<dbReference type="WBParaSite" id="ALUE_0001213901-mRNA-1">
    <property type="protein sequence ID" value="ALUE_0001213901-mRNA-1"/>
    <property type="gene ID" value="ALUE_0001213901"/>
</dbReference>
<evidence type="ECO:0000313" key="2">
    <source>
        <dbReference type="WBParaSite" id="ALUE_0001213901-mRNA-1"/>
    </source>
</evidence>